<accession>A0A285N2L6</accession>
<keyword evidence="3" id="KW-1185">Reference proteome</keyword>
<dbReference type="AlphaFoldDB" id="A0A285N2L6"/>
<sequence length="172" mass="20307">MSSMHLDEIIHQLERNRKVFFDIFNNLPSDFVTWKPNTKGWCVLEIVCHLIDEEIEDFRARVRHALDTPEASLIPIDPAGWPVTRNYMDRDFETSVKRLGQEREKSIAWLKGLVDPKWENAVNHPEMGKITAHSFLSNWLAHDYHHLRQINNMRYDYLKENSGDSLTYAGKW</sequence>
<dbReference type="RefSeq" id="WP_097047416.1">
    <property type="nucleotide sequence ID" value="NZ_OBEH01000008.1"/>
</dbReference>
<dbReference type="Pfam" id="PF12867">
    <property type="entry name" value="DinB_2"/>
    <property type="match status" value="1"/>
</dbReference>
<evidence type="ECO:0000313" key="2">
    <source>
        <dbReference type="EMBL" id="SNZ01981.1"/>
    </source>
</evidence>
<protein>
    <submittedName>
        <fullName evidence="2">DinB superfamily protein</fullName>
    </submittedName>
</protein>
<name>A0A285N2L6_9FLAO</name>
<dbReference type="InterPro" id="IPR024775">
    <property type="entry name" value="DinB-like"/>
</dbReference>
<gene>
    <name evidence="2" type="ORF">SAMN06265377_3833</name>
</gene>
<organism evidence="2 3">
    <name type="scientific">Flagellimonas pacifica</name>
    <dbReference type="NCBI Taxonomy" id="1247520"/>
    <lineage>
        <taxon>Bacteria</taxon>
        <taxon>Pseudomonadati</taxon>
        <taxon>Bacteroidota</taxon>
        <taxon>Flavobacteriia</taxon>
        <taxon>Flavobacteriales</taxon>
        <taxon>Flavobacteriaceae</taxon>
        <taxon>Flagellimonas</taxon>
    </lineage>
</organism>
<reference evidence="3" key="1">
    <citation type="submission" date="2017-09" db="EMBL/GenBank/DDBJ databases">
        <authorList>
            <person name="Varghese N."/>
            <person name="Submissions S."/>
        </authorList>
    </citation>
    <scope>NUCLEOTIDE SEQUENCE [LARGE SCALE GENOMIC DNA]</scope>
    <source>
        <strain evidence="3">DSM 25885</strain>
    </source>
</reference>
<dbReference type="OrthoDB" id="1434917at2"/>
<dbReference type="Proteomes" id="UP000219048">
    <property type="component" value="Unassembled WGS sequence"/>
</dbReference>
<dbReference type="EMBL" id="OBEH01000008">
    <property type="protein sequence ID" value="SNZ01981.1"/>
    <property type="molecule type" value="Genomic_DNA"/>
</dbReference>
<dbReference type="Gene3D" id="1.20.120.450">
    <property type="entry name" value="dinb family like domain"/>
    <property type="match status" value="1"/>
</dbReference>
<proteinExistence type="predicted"/>
<evidence type="ECO:0000313" key="3">
    <source>
        <dbReference type="Proteomes" id="UP000219048"/>
    </source>
</evidence>
<dbReference type="SUPFAM" id="SSF109854">
    <property type="entry name" value="DinB/YfiT-like putative metalloenzymes"/>
    <property type="match status" value="1"/>
</dbReference>
<feature type="domain" description="DinB-like" evidence="1">
    <location>
        <begin position="12"/>
        <end position="150"/>
    </location>
</feature>
<dbReference type="InterPro" id="IPR034660">
    <property type="entry name" value="DinB/YfiT-like"/>
</dbReference>
<evidence type="ECO:0000259" key="1">
    <source>
        <dbReference type="Pfam" id="PF12867"/>
    </source>
</evidence>